<dbReference type="Proteomes" id="UP001055057">
    <property type="component" value="Unassembled WGS sequence"/>
</dbReference>
<evidence type="ECO:0000313" key="2">
    <source>
        <dbReference type="EMBL" id="GJE62058.1"/>
    </source>
</evidence>
<evidence type="ECO:0000313" key="3">
    <source>
        <dbReference type="Proteomes" id="UP001055057"/>
    </source>
</evidence>
<gene>
    <name evidence="2" type="ORF">MPOCJGCO_4187</name>
</gene>
<sequence length="90" mass="10347">MPTRLYRFHCTDGHDLVADMRGKRLPTLALMRLHAERVALDLMLHGDRLDWSAWTIEVYDAKGRLLMSKAFTAVRDELPALGQRGKRAWG</sequence>
<protein>
    <recommendedName>
        <fullName evidence="1">DUF6894 domain-containing protein</fullName>
    </recommendedName>
</protein>
<organism evidence="2 3">
    <name type="scientific">Methylobacterium trifolii</name>
    <dbReference type="NCBI Taxonomy" id="1003092"/>
    <lineage>
        <taxon>Bacteria</taxon>
        <taxon>Pseudomonadati</taxon>
        <taxon>Pseudomonadota</taxon>
        <taxon>Alphaproteobacteria</taxon>
        <taxon>Hyphomicrobiales</taxon>
        <taxon>Methylobacteriaceae</taxon>
        <taxon>Methylobacterium</taxon>
    </lineage>
</organism>
<dbReference type="EMBL" id="BPRB01000271">
    <property type="protein sequence ID" value="GJE62058.1"/>
    <property type="molecule type" value="Genomic_DNA"/>
</dbReference>
<dbReference type="Pfam" id="PF21834">
    <property type="entry name" value="DUF6894"/>
    <property type="match status" value="1"/>
</dbReference>
<keyword evidence="3" id="KW-1185">Reference proteome</keyword>
<accession>A0ABQ4U4T7</accession>
<dbReference type="InterPro" id="IPR054189">
    <property type="entry name" value="DUF6894"/>
</dbReference>
<comment type="caution">
    <text evidence="2">The sequence shown here is derived from an EMBL/GenBank/DDBJ whole genome shotgun (WGS) entry which is preliminary data.</text>
</comment>
<proteinExistence type="predicted"/>
<evidence type="ECO:0000259" key="1">
    <source>
        <dbReference type="Pfam" id="PF21834"/>
    </source>
</evidence>
<reference evidence="2" key="1">
    <citation type="journal article" date="2021" name="Front. Microbiol.">
        <title>Comprehensive Comparative Genomics and Phenotyping of Methylobacterium Species.</title>
        <authorList>
            <person name="Alessa O."/>
            <person name="Ogura Y."/>
            <person name="Fujitani Y."/>
            <person name="Takami H."/>
            <person name="Hayashi T."/>
            <person name="Sahin N."/>
            <person name="Tani A."/>
        </authorList>
    </citation>
    <scope>NUCLEOTIDE SEQUENCE</scope>
    <source>
        <strain evidence="2">DSM 23632</strain>
    </source>
</reference>
<feature type="domain" description="DUF6894" evidence="1">
    <location>
        <begin position="5"/>
        <end position="71"/>
    </location>
</feature>
<name>A0ABQ4U4T7_9HYPH</name>
<reference evidence="2" key="2">
    <citation type="submission" date="2021-08" db="EMBL/GenBank/DDBJ databases">
        <authorList>
            <person name="Tani A."/>
            <person name="Ola A."/>
            <person name="Ogura Y."/>
            <person name="Katsura K."/>
            <person name="Hayashi T."/>
        </authorList>
    </citation>
    <scope>NUCLEOTIDE SEQUENCE</scope>
    <source>
        <strain evidence="2">DSM 23632</strain>
    </source>
</reference>